<dbReference type="AlphaFoldDB" id="V5SHS7"/>
<name>V5SHS7_9HYPH</name>
<dbReference type="InterPro" id="IPR008325">
    <property type="entry name" value="EipA-like"/>
</dbReference>
<feature type="compositionally biased region" description="Gly residues" evidence="1">
    <location>
        <begin position="35"/>
        <end position="48"/>
    </location>
</feature>
<feature type="compositionally biased region" description="Low complexity" evidence="1">
    <location>
        <begin position="194"/>
        <end position="206"/>
    </location>
</feature>
<dbReference type="OrthoDB" id="9796051at2"/>
<dbReference type="PATRIC" id="fig|1029756.8.peg.3248"/>
<feature type="compositionally biased region" description="Low complexity" evidence="1">
    <location>
        <begin position="105"/>
        <end position="116"/>
    </location>
</feature>
<accession>V5SHS7</accession>
<dbReference type="RefSeq" id="WP_023788419.1">
    <property type="nucleotide sequence ID" value="NC_022997.1"/>
</dbReference>
<protein>
    <recommendedName>
        <fullName evidence="5">DUF1134 domain-containing protein</fullName>
    </recommendedName>
</protein>
<feature type="chain" id="PRO_5004740752" description="DUF1134 domain-containing protein" evidence="2">
    <location>
        <begin position="29"/>
        <end position="370"/>
    </location>
</feature>
<organism evidence="3 4">
    <name type="scientific">Hyphomicrobium nitrativorans NL23</name>
    <dbReference type="NCBI Taxonomy" id="1029756"/>
    <lineage>
        <taxon>Bacteria</taxon>
        <taxon>Pseudomonadati</taxon>
        <taxon>Pseudomonadota</taxon>
        <taxon>Alphaproteobacteria</taxon>
        <taxon>Hyphomicrobiales</taxon>
        <taxon>Hyphomicrobiaceae</taxon>
        <taxon>Hyphomicrobium</taxon>
    </lineage>
</organism>
<reference evidence="3 4" key="1">
    <citation type="journal article" date="2014" name="Genome Announc.">
        <title>Complete Genome Sequence of Hyphomicrobium nitrativorans Strain NL23, a Denitrifying Bacterium Isolated from Biofilm of a Methanol-Fed Denitrification System Treating Seawater at the Montreal Biodome.</title>
        <authorList>
            <person name="Martineau C."/>
            <person name="Villeneuve C."/>
            <person name="Mauffrey F."/>
            <person name="Villemur R."/>
        </authorList>
    </citation>
    <scope>NUCLEOTIDE SEQUENCE [LARGE SCALE GENOMIC DNA]</scope>
    <source>
        <strain evidence="3">NL23</strain>
    </source>
</reference>
<evidence type="ECO:0000256" key="1">
    <source>
        <dbReference type="SAM" id="MobiDB-lite"/>
    </source>
</evidence>
<dbReference type="Proteomes" id="UP000018542">
    <property type="component" value="Chromosome"/>
</dbReference>
<dbReference type="HOGENOM" id="CLU_747575_0_0_5"/>
<sequence>MTALFCLRRWTVFAGAALVLLAAPPVTAQYAGESYGGSAGEGQRGYGSGENVYVPRGDKQPPPGGYNNPYQSQHYAPPGESHGAARETYSRESNPGRNEAYSARGSESYGGNESYSPRGGDAYGGNEAYSPRGGGSYGNESYSPPGSDAYGGNDAYSPRQRAYGGEPRNHSYSDQGQPYDGGGYGEPYAPPPAGAGDAPPYDVAAPQGQGGTYSENEIVSAGHGFFGAISQNLASAVEYAFKSQGRPNGYILGEDAGGAFVLGLRYGEGRLYTKDAGDHKVFWQGPSVGYDAGAEGSKTMVLVYNMRDPSEIYQRFGGVQGSVYVIGGLSVQFQKYGDVTLALIRSGVGLRLGANVGYLKYTRTPTWNPL</sequence>
<keyword evidence="4" id="KW-1185">Reference proteome</keyword>
<evidence type="ECO:0000313" key="4">
    <source>
        <dbReference type="Proteomes" id="UP000018542"/>
    </source>
</evidence>
<feature type="region of interest" description="Disordered" evidence="1">
    <location>
        <begin position="35"/>
        <end position="215"/>
    </location>
</feature>
<evidence type="ECO:0008006" key="5">
    <source>
        <dbReference type="Google" id="ProtNLM"/>
    </source>
</evidence>
<dbReference type="Pfam" id="PF06577">
    <property type="entry name" value="EipA"/>
    <property type="match status" value="1"/>
</dbReference>
<dbReference type="STRING" id="1029756.W911_15585"/>
<evidence type="ECO:0000313" key="3">
    <source>
        <dbReference type="EMBL" id="AHB49499.1"/>
    </source>
</evidence>
<keyword evidence="2" id="KW-0732">Signal</keyword>
<proteinExistence type="predicted"/>
<evidence type="ECO:0000256" key="2">
    <source>
        <dbReference type="SAM" id="SignalP"/>
    </source>
</evidence>
<dbReference type="EMBL" id="CP006912">
    <property type="protein sequence ID" value="AHB49499.1"/>
    <property type="molecule type" value="Genomic_DNA"/>
</dbReference>
<gene>
    <name evidence="3" type="ORF">W911_15585</name>
</gene>
<dbReference type="KEGG" id="hni:W911_15585"/>
<feature type="signal peptide" evidence="2">
    <location>
        <begin position="1"/>
        <end position="28"/>
    </location>
</feature>